<gene>
    <name evidence="2" type="ORF">BTM25_20700</name>
</gene>
<feature type="region of interest" description="Disordered" evidence="1">
    <location>
        <begin position="179"/>
        <end position="206"/>
    </location>
</feature>
<evidence type="ECO:0000313" key="3">
    <source>
        <dbReference type="Proteomes" id="UP000242367"/>
    </source>
</evidence>
<dbReference type="Proteomes" id="UP000242367">
    <property type="component" value="Unassembled WGS sequence"/>
</dbReference>
<name>A0A2P4URH9_9ACTN</name>
<keyword evidence="3" id="KW-1185">Reference proteome</keyword>
<organism evidence="2 3">
    <name type="scientific">Actinomadura rubteroloni</name>
    <dbReference type="NCBI Taxonomy" id="1926885"/>
    <lineage>
        <taxon>Bacteria</taxon>
        <taxon>Bacillati</taxon>
        <taxon>Actinomycetota</taxon>
        <taxon>Actinomycetes</taxon>
        <taxon>Streptosporangiales</taxon>
        <taxon>Thermomonosporaceae</taxon>
        <taxon>Actinomadura</taxon>
    </lineage>
</organism>
<comment type="caution">
    <text evidence="2">The sequence shown here is derived from an EMBL/GenBank/DDBJ whole genome shotgun (WGS) entry which is preliminary data.</text>
</comment>
<reference evidence="2 3" key="1">
    <citation type="journal article" date="2017" name="Chemistry">
        <title>Isolation, Biosynthesis and Chemical Modifications of Rubterolones A-F: Rare Tropolone Alkaloids from Actinomadura sp. 5-2.</title>
        <authorList>
            <person name="Guo H."/>
            <person name="Benndorf R."/>
            <person name="Leichnitz D."/>
            <person name="Klassen J.L."/>
            <person name="Vollmers J."/>
            <person name="Gorls H."/>
            <person name="Steinacker M."/>
            <person name="Weigel C."/>
            <person name="Dahse H.M."/>
            <person name="Kaster A.K."/>
            <person name="de Beer Z.W."/>
            <person name="Poulsen M."/>
            <person name="Beemelmanns C."/>
        </authorList>
    </citation>
    <scope>NUCLEOTIDE SEQUENCE [LARGE SCALE GENOMIC DNA]</scope>
    <source>
        <strain evidence="2 3">5-2</strain>
    </source>
</reference>
<protein>
    <submittedName>
        <fullName evidence="2">Uncharacterized protein</fullName>
    </submittedName>
</protein>
<proteinExistence type="predicted"/>
<dbReference type="AlphaFoldDB" id="A0A2P4URH9"/>
<accession>A0A2P4URH9</accession>
<evidence type="ECO:0000313" key="2">
    <source>
        <dbReference type="EMBL" id="POM27653.1"/>
    </source>
</evidence>
<dbReference type="EMBL" id="MTBP01000001">
    <property type="protein sequence ID" value="POM27653.1"/>
    <property type="molecule type" value="Genomic_DNA"/>
</dbReference>
<evidence type="ECO:0000256" key="1">
    <source>
        <dbReference type="SAM" id="MobiDB-lite"/>
    </source>
</evidence>
<sequence length="206" mass="22864">MARLVGSTDDLIRWQDRRYRFANEIGRLLTEPSGDRPVVDGAVLYGVYVSGVGLAYVGQTGDARRRLRDLPIGESHHLGMTVPPELWEKIIVVCWPLLADTLPQPARRTVTGLDPEVVGLALEHLVQVEYRPPLNARSRGANGTWRERRVIGSRSRGALHAHMVQSLYELVRDAWQDLSAPSPSEPTPPVRTTSAGRVVYPSAMND</sequence>